<reference evidence="2 3" key="1">
    <citation type="submission" date="2024-04" db="EMBL/GenBank/DDBJ databases">
        <title>Tritrichomonas musculus Genome.</title>
        <authorList>
            <person name="Alves-Ferreira E."/>
            <person name="Grigg M."/>
            <person name="Lorenzi H."/>
            <person name="Galac M."/>
        </authorList>
    </citation>
    <scope>NUCLEOTIDE SEQUENCE [LARGE SCALE GENOMIC DNA]</scope>
    <source>
        <strain evidence="2 3">EAF2021</strain>
    </source>
</reference>
<evidence type="ECO:0008006" key="4">
    <source>
        <dbReference type="Google" id="ProtNLM"/>
    </source>
</evidence>
<evidence type="ECO:0000313" key="3">
    <source>
        <dbReference type="Proteomes" id="UP001470230"/>
    </source>
</evidence>
<comment type="caution">
    <text evidence="2">The sequence shown here is derived from an EMBL/GenBank/DDBJ whole genome shotgun (WGS) entry which is preliminary data.</text>
</comment>
<feature type="region of interest" description="Disordered" evidence="1">
    <location>
        <begin position="68"/>
        <end position="88"/>
    </location>
</feature>
<keyword evidence="3" id="KW-1185">Reference proteome</keyword>
<accession>A0ABR2JT95</accession>
<evidence type="ECO:0000256" key="1">
    <source>
        <dbReference type="SAM" id="MobiDB-lite"/>
    </source>
</evidence>
<gene>
    <name evidence="2" type="ORF">M9Y10_004433</name>
</gene>
<proteinExistence type="predicted"/>
<evidence type="ECO:0000313" key="2">
    <source>
        <dbReference type="EMBL" id="KAK8881673.1"/>
    </source>
</evidence>
<name>A0ABR2JT95_9EUKA</name>
<dbReference type="EMBL" id="JAPFFF010000010">
    <property type="protein sequence ID" value="KAK8881673.1"/>
    <property type="molecule type" value="Genomic_DNA"/>
</dbReference>
<organism evidence="2 3">
    <name type="scientific">Tritrichomonas musculus</name>
    <dbReference type="NCBI Taxonomy" id="1915356"/>
    <lineage>
        <taxon>Eukaryota</taxon>
        <taxon>Metamonada</taxon>
        <taxon>Parabasalia</taxon>
        <taxon>Tritrichomonadida</taxon>
        <taxon>Tritrichomonadidae</taxon>
        <taxon>Tritrichomonas</taxon>
    </lineage>
</organism>
<sequence length="234" mass="26250">MDKKVQLPPIEGLVGDLPRIGFEFTNQSIPKTPQVPPFQIPIHQNETELNNNNGNLTANTDISNRRYVSSVSPRSEEPSLEDQNCDSGRSAPYTLKDDLMIFKVVASFYGFGFHGKIPWSFWQTYKRVTGSNRSNSSLYHHWNGAMKKKYEAFIDNGRLSDCILWLETAVMAEQTSPSAESIPFQHTGTPLFHNKSQPSIPLGAPKMNFQNQPLSLVRTGSCSNSLGFPFSQIH</sequence>
<dbReference type="Proteomes" id="UP001470230">
    <property type="component" value="Unassembled WGS sequence"/>
</dbReference>
<protein>
    <recommendedName>
        <fullName evidence="4">Myb-like domain-containing protein</fullName>
    </recommendedName>
</protein>